<evidence type="ECO:0000313" key="1">
    <source>
        <dbReference type="EMBL" id="TFY81160.1"/>
    </source>
</evidence>
<comment type="caution">
    <text evidence="1">The sequence shown here is derived from an EMBL/GenBank/DDBJ whole genome shotgun (WGS) entry which is preliminary data.</text>
</comment>
<protein>
    <recommendedName>
        <fullName evidence="3">F-box domain-containing protein</fullName>
    </recommendedName>
</protein>
<proteinExistence type="predicted"/>
<accession>A0A4Z0A3X5</accession>
<dbReference type="Proteomes" id="UP000298061">
    <property type="component" value="Unassembled WGS sequence"/>
</dbReference>
<dbReference type="EMBL" id="SFCI01000244">
    <property type="protein sequence ID" value="TFY81160.1"/>
    <property type="molecule type" value="Genomic_DNA"/>
</dbReference>
<dbReference type="OrthoDB" id="2588098at2759"/>
<name>A0A4Z0A3X5_9AGAM</name>
<evidence type="ECO:0000313" key="2">
    <source>
        <dbReference type="Proteomes" id="UP000298061"/>
    </source>
</evidence>
<gene>
    <name evidence="1" type="ORF">EWM64_g2856</name>
</gene>
<dbReference type="AlphaFoldDB" id="A0A4Z0A3X5"/>
<sequence length="357" mass="40852">MAAPATVETQEYCALLNLDKKKSIKGHSNLLECTFSFRPGELVELLYVKKVTLLAKPKPLEPMLAELTKKYPCLKLKPFRRVTAASMFSRLPEEIIDMIFNELSDDCIDCISLALCSAQLWRIARPLIEDGLFKISLSRSFAGDRLICAGDYVQLGDRSLVVDTEATEKDTPELADAKRCLQHEVNKSWPGPEEQQFLPLEFVREALQARGVCNWSEDMDLFNSLRDPETMRFPPRFYGIPSDRHPRILRNLTAGEYVRESALISWKAQNSILQHDVADVTLGHICAIKIYWAVGVAPLDWDDNLHRGPWAMHRFDIVSATELEGMEEDKKTMWKDVSEEVLEELESIWNDRWAGMY</sequence>
<keyword evidence="2" id="KW-1185">Reference proteome</keyword>
<reference evidence="1 2" key="1">
    <citation type="submission" date="2019-02" db="EMBL/GenBank/DDBJ databases">
        <title>Genome sequencing of the rare red list fungi Hericium alpestre (H. flagellum).</title>
        <authorList>
            <person name="Buettner E."/>
            <person name="Kellner H."/>
        </authorList>
    </citation>
    <scope>NUCLEOTIDE SEQUENCE [LARGE SCALE GENOMIC DNA]</scope>
    <source>
        <strain evidence="1 2">DSM 108284</strain>
    </source>
</reference>
<evidence type="ECO:0008006" key="3">
    <source>
        <dbReference type="Google" id="ProtNLM"/>
    </source>
</evidence>
<organism evidence="1 2">
    <name type="scientific">Hericium alpestre</name>
    <dbReference type="NCBI Taxonomy" id="135208"/>
    <lineage>
        <taxon>Eukaryota</taxon>
        <taxon>Fungi</taxon>
        <taxon>Dikarya</taxon>
        <taxon>Basidiomycota</taxon>
        <taxon>Agaricomycotina</taxon>
        <taxon>Agaricomycetes</taxon>
        <taxon>Russulales</taxon>
        <taxon>Hericiaceae</taxon>
        <taxon>Hericium</taxon>
    </lineage>
</organism>